<feature type="compositionally biased region" description="Basic and acidic residues" evidence="1">
    <location>
        <begin position="438"/>
        <end position="450"/>
    </location>
</feature>
<feature type="compositionally biased region" description="Polar residues" evidence="1">
    <location>
        <begin position="428"/>
        <end position="437"/>
    </location>
</feature>
<dbReference type="InterPro" id="IPR025222">
    <property type="entry name" value="DUF3945"/>
</dbReference>
<gene>
    <name evidence="4" type="ORF">AAEO59_04850</name>
</gene>
<evidence type="ECO:0000259" key="2">
    <source>
        <dbReference type="Pfam" id="PF13101"/>
    </source>
</evidence>
<evidence type="ECO:0000259" key="3">
    <source>
        <dbReference type="Pfam" id="PF13351"/>
    </source>
</evidence>
<feature type="compositionally biased region" description="Basic and acidic residues" evidence="1">
    <location>
        <begin position="457"/>
        <end position="470"/>
    </location>
</feature>
<feature type="compositionally biased region" description="Basic and acidic residues" evidence="1">
    <location>
        <begin position="415"/>
        <end position="427"/>
    </location>
</feature>
<organism evidence="4 5">
    <name type="scientific">Flavobacterium flavipallidum</name>
    <dbReference type="NCBI Taxonomy" id="3139140"/>
    <lineage>
        <taxon>Bacteria</taxon>
        <taxon>Pseudomonadati</taxon>
        <taxon>Bacteroidota</taxon>
        <taxon>Flavobacteriia</taxon>
        <taxon>Flavobacteriales</taxon>
        <taxon>Flavobacteriaceae</taxon>
        <taxon>Flavobacterium</taxon>
    </lineage>
</organism>
<comment type="caution">
    <text evidence="4">The sequence shown here is derived from an EMBL/GenBank/DDBJ whole genome shotgun (WGS) entry which is preliminary data.</text>
</comment>
<feature type="domain" description="DUF3945" evidence="2">
    <location>
        <begin position="364"/>
        <end position="412"/>
    </location>
</feature>
<name>A0ABU9HK39_9FLAO</name>
<dbReference type="EMBL" id="JBBYHU010000006">
    <property type="protein sequence ID" value="MEL1240370.1"/>
    <property type="molecule type" value="Genomic_DNA"/>
</dbReference>
<dbReference type="RefSeq" id="WP_341699613.1">
    <property type="nucleotide sequence ID" value="NZ_JBBYHU010000006.1"/>
</dbReference>
<evidence type="ECO:0000256" key="1">
    <source>
        <dbReference type="SAM" id="MobiDB-lite"/>
    </source>
</evidence>
<feature type="compositionally biased region" description="Basic residues" evidence="1">
    <location>
        <begin position="471"/>
        <end position="480"/>
    </location>
</feature>
<keyword evidence="5" id="KW-1185">Reference proteome</keyword>
<protein>
    <submittedName>
        <fullName evidence="4">DUF4099 domain-containing protein</fullName>
    </submittedName>
</protein>
<evidence type="ECO:0000313" key="5">
    <source>
        <dbReference type="Proteomes" id="UP001398556"/>
    </source>
</evidence>
<proteinExistence type="predicted"/>
<dbReference type="Pfam" id="PF13351">
    <property type="entry name" value="DUF4099"/>
    <property type="match status" value="1"/>
</dbReference>
<dbReference type="Proteomes" id="UP001398556">
    <property type="component" value="Unassembled WGS sequence"/>
</dbReference>
<reference evidence="4 5" key="1">
    <citation type="submission" date="2024-04" db="EMBL/GenBank/DDBJ databases">
        <title>Flavobacterium sp. DGU99 16S ribosomal RNA gene Genome sequencing and assembly.</title>
        <authorList>
            <person name="Park S."/>
        </authorList>
    </citation>
    <scope>NUCLEOTIDE SEQUENCE [LARGE SCALE GENOMIC DNA]</scope>
    <source>
        <strain evidence="4 5">DGU99</strain>
    </source>
</reference>
<feature type="region of interest" description="Disordered" evidence="1">
    <location>
        <begin position="405"/>
        <end position="480"/>
    </location>
</feature>
<accession>A0ABU9HK39</accession>
<evidence type="ECO:0000313" key="4">
    <source>
        <dbReference type="EMBL" id="MEL1240370.1"/>
    </source>
</evidence>
<dbReference type="InterPro" id="IPR025343">
    <property type="entry name" value="DUF4099"/>
</dbReference>
<sequence>MSEQPIDRPQLQEQLSDILLVLDKEKKKIEVVKNIGKNKELQTVTPEKKNESQFMRVDKHGDLFSNFFSNFFNQLKDPTRFNFFRVSAQEAISVAHAMQKEIENPTEAGKKLFEKHEIKVEYKQENQNTMETTQSTTEAGEYRFKLEQIDWKALSNLGLNKERLEKMNLLDPLLKGYKTNELVPISLNLGSAITRMDARLSLQSNEDGQVVVAIHGIRKEPQLNFPFFGHEFTKEDKDNLLKTGNMGRVVDLINPKTGETIPSIVSVDRLTNELVALRSEFIKIPDEIKGVKLDEQQKLTLTEGKSLYIEGMISKKGEPFNASVQFNADKRYVEFLFDRNTNSQSQSQQQNQTQGQEAPRIFRGKELDEQQYQKLKEGQTVYVSGLVDKKGKEYQGYITFDKETSKTGFSFDNPNKMKEKAQPKEENITQVAVNSEGKTNEATKNIKEPLKTAQKNPDSKQQQDKQEKPKVATKSKARKI</sequence>
<dbReference type="Pfam" id="PF13101">
    <property type="entry name" value="DUF3945"/>
    <property type="match status" value="2"/>
</dbReference>
<feature type="domain" description="DUF3945" evidence="2">
    <location>
        <begin position="285"/>
        <end position="338"/>
    </location>
</feature>
<feature type="domain" description="DUF4099" evidence="3">
    <location>
        <begin position="144"/>
        <end position="226"/>
    </location>
</feature>